<evidence type="ECO:0000313" key="3">
    <source>
        <dbReference type="Proteomes" id="UP000736335"/>
    </source>
</evidence>
<evidence type="ECO:0008006" key="4">
    <source>
        <dbReference type="Google" id="ProtNLM"/>
    </source>
</evidence>
<dbReference type="Gene3D" id="3.30.160.20">
    <property type="match status" value="1"/>
</dbReference>
<feature type="compositionally biased region" description="Polar residues" evidence="1">
    <location>
        <begin position="10"/>
        <end position="23"/>
    </location>
</feature>
<dbReference type="OrthoDB" id="2740821at2759"/>
<reference evidence="2" key="1">
    <citation type="journal article" date="2020" name="Nat. Commun.">
        <title>Large-scale genome sequencing of mycorrhizal fungi provides insights into the early evolution of symbiotic traits.</title>
        <authorList>
            <person name="Miyauchi S."/>
            <person name="Kiss E."/>
            <person name="Kuo A."/>
            <person name="Drula E."/>
            <person name="Kohler A."/>
            <person name="Sanchez-Garcia M."/>
            <person name="Morin E."/>
            <person name="Andreopoulos B."/>
            <person name="Barry K.W."/>
            <person name="Bonito G."/>
            <person name="Buee M."/>
            <person name="Carver A."/>
            <person name="Chen C."/>
            <person name="Cichocki N."/>
            <person name="Clum A."/>
            <person name="Culley D."/>
            <person name="Crous P.W."/>
            <person name="Fauchery L."/>
            <person name="Girlanda M."/>
            <person name="Hayes R.D."/>
            <person name="Keri Z."/>
            <person name="LaButti K."/>
            <person name="Lipzen A."/>
            <person name="Lombard V."/>
            <person name="Magnuson J."/>
            <person name="Maillard F."/>
            <person name="Murat C."/>
            <person name="Nolan M."/>
            <person name="Ohm R.A."/>
            <person name="Pangilinan J."/>
            <person name="Pereira M.F."/>
            <person name="Perotto S."/>
            <person name="Peter M."/>
            <person name="Pfister S."/>
            <person name="Riley R."/>
            <person name="Sitrit Y."/>
            <person name="Stielow J.B."/>
            <person name="Szollosi G."/>
            <person name="Zifcakova L."/>
            <person name="Stursova M."/>
            <person name="Spatafora J.W."/>
            <person name="Tedersoo L."/>
            <person name="Vaario L.M."/>
            <person name="Yamada A."/>
            <person name="Yan M."/>
            <person name="Wang P."/>
            <person name="Xu J."/>
            <person name="Bruns T."/>
            <person name="Baldrian P."/>
            <person name="Vilgalys R."/>
            <person name="Dunand C."/>
            <person name="Henrissat B."/>
            <person name="Grigoriev I.V."/>
            <person name="Hibbett D."/>
            <person name="Nagy L.G."/>
            <person name="Martin F.M."/>
        </authorList>
    </citation>
    <scope>NUCLEOTIDE SEQUENCE</scope>
    <source>
        <strain evidence="2">UH-Tt-Lm1</strain>
    </source>
</reference>
<dbReference type="Proteomes" id="UP000736335">
    <property type="component" value="Unassembled WGS sequence"/>
</dbReference>
<evidence type="ECO:0000313" key="2">
    <source>
        <dbReference type="EMBL" id="KAF9778253.1"/>
    </source>
</evidence>
<keyword evidence="3" id="KW-1185">Reference proteome</keyword>
<feature type="region of interest" description="Disordered" evidence="1">
    <location>
        <begin position="1"/>
        <end position="23"/>
    </location>
</feature>
<sequence length="112" mass="12411">MPVELPSFTERGSTYSFDPPNTQRGYLPQVNEKLGQWLSWDVVFMGGQAHTPTFRCIPVWCGIERLEQYAGEGPSKRAAKEKAAEAIALSGHCVCRYTFCPSAPTDVDVSLK</sequence>
<organism evidence="2 3">
    <name type="scientific">Thelephora terrestris</name>
    <dbReference type="NCBI Taxonomy" id="56493"/>
    <lineage>
        <taxon>Eukaryota</taxon>
        <taxon>Fungi</taxon>
        <taxon>Dikarya</taxon>
        <taxon>Basidiomycota</taxon>
        <taxon>Agaricomycotina</taxon>
        <taxon>Agaricomycetes</taxon>
        <taxon>Thelephorales</taxon>
        <taxon>Thelephoraceae</taxon>
        <taxon>Thelephora</taxon>
    </lineage>
</organism>
<evidence type="ECO:0000256" key="1">
    <source>
        <dbReference type="SAM" id="MobiDB-lite"/>
    </source>
</evidence>
<name>A0A9P6H2U2_9AGAM</name>
<comment type="caution">
    <text evidence="2">The sequence shown here is derived from an EMBL/GenBank/DDBJ whole genome shotgun (WGS) entry which is preliminary data.</text>
</comment>
<dbReference type="AlphaFoldDB" id="A0A9P6H2U2"/>
<proteinExistence type="predicted"/>
<protein>
    <recommendedName>
        <fullName evidence="4">DRBM domain-containing protein</fullName>
    </recommendedName>
</protein>
<reference evidence="2" key="2">
    <citation type="submission" date="2020-11" db="EMBL/GenBank/DDBJ databases">
        <authorList>
            <consortium name="DOE Joint Genome Institute"/>
            <person name="Kuo A."/>
            <person name="Miyauchi S."/>
            <person name="Kiss E."/>
            <person name="Drula E."/>
            <person name="Kohler A."/>
            <person name="Sanchez-Garcia M."/>
            <person name="Andreopoulos B."/>
            <person name="Barry K.W."/>
            <person name="Bonito G."/>
            <person name="Buee M."/>
            <person name="Carver A."/>
            <person name="Chen C."/>
            <person name="Cichocki N."/>
            <person name="Clum A."/>
            <person name="Culley D."/>
            <person name="Crous P.W."/>
            <person name="Fauchery L."/>
            <person name="Girlanda M."/>
            <person name="Hayes R."/>
            <person name="Keri Z."/>
            <person name="Labutti K."/>
            <person name="Lipzen A."/>
            <person name="Lombard V."/>
            <person name="Magnuson J."/>
            <person name="Maillard F."/>
            <person name="Morin E."/>
            <person name="Murat C."/>
            <person name="Nolan M."/>
            <person name="Ohm R."/>
            <person name="Pangilinan J."/>
            <person name="Pereira M."/>
            <person name="Perotto S."/>
            <person name="Peter M."/>
            <person name="Riley R."/>
            <person name="Sitrit Y."/>
            <person name="Stielow B."/>
            <person name="Szollosi G."/>
            <person name="Zifcakova L."/>
            <person name="Stursova M."/>
            <person name="Spatafora J.W."/>
            <person name="Tedersoo L."/>
            <person name="Vaario L.-M."/>
            <person name="Yamada A."/>
            <person name="Yan M."/>
            <person name="Wang P."/>
            <person name="Xu J."/>
            <person name="Bruns T."/>
            <person name="Baldrian P."/>
            <person name="Vilgalys R."/>
            <person name="Henrissat B."/>
            <person name="Grigoriev I.V."/>
            <person name="Hibbett D."/>
            <person name="Nagy L.G."/>
            <person name="Martin F.M."/>
        </authorList>
    </citation>
    <scope>NUCLEOTIDE SEQUENCE</scope>
    <source>
        <strain evidence="2">UH-Tt-Lm1</strain>
    </source>
</reference>
<gene>
    <name evidence="2" type="ORF">BJ322DRAFT_1025323</name>
</gene>
<dbReference type="SUPFAM" id="SSF54768">
    <property type="entry name" value="dsRNA-binding domain-like"/>
    <property type="match status" value="1"/>
</dbReference>
<dbReference type="EMBL" id="WIUZ02000024">
    <property type="protein sequence ID" value="KAF9778253.1"/>
    <property type="molecule type" value="Genomic_DNA"/>
</dbReference>
<accession>A0A9P6H2U2</accession>